<comment type="caution">
    <text evidence="1">The sequence shown here is derived from an EMBL/GenBank/DDBJ whole genome shotgun (WGS) entry which is preliminary data.</text>
</comment>
<dbReference type="EMBL" id="JBHUGZ010000017">
    <property type="protein sequence ID" value="MFD1985965.1"/>
    <property type="molecule type" value="Genomic_DNA"/>
</dbReference>
<reference evidence="2" key="1">
    <citation type="journal article" date="2019" name="Int. J. Syst. Evol. Microbiol.">
        <title>The Global Catalogue of Microorganisms (GCM) 10K type strain sequencing project: providing services to taxonomists for standard genome sequencing and annotation.</title>
        <authorList>
            <consortium name="The Broad Institute Genomics Platform"/>
            <consortium name="The Broad Institute Genome Sequencing Center for Infectious Disease"/>
            <person name="Wu L."/>
            <person name="Ma J."/>
        </authorList>
    </citation>
    <scope>NUCLEOTIDE SEQUENCE [LARGE SCALE GENOMIC DNA]</scope>
    <source>
        <strain evidence="2">CGMCC 1.16225</strain>
    </source>
</reference>
<dbReference type="RefSeq" id="WP_379102712.1">
    <property type="nucleotide sequence ID" value="NZ_JBHUGZ010000017.1"/>
</dbReference>
<evidence type="ECO:0000313" key="1">
    <source>
        <dbReference type="EMBL" id="MFD1985965.1"/>
    </source>
</evidence>
<keyword evidence="2" id="KW-1185">Reference proteome</keyword>
<dbReference type="Proteomes" id="UP001597405">
    <property type="component" value="Unassembled WGS sequence"/>
</dbReference>
<accession>A0ABW4UHV9</accession>
<sequence>MSVFEKPHWRAALTTRDKEKALALAKEIGDKVRVEEITPKPRKRQRPGRHFIGPLQHVKVECGVVA</sequence>
<protein>
    <submittedName>
        <fullName evidence="1">Uncharacterized protein</fullName>
    </submittedName>
</protein>
<organism evidence="1 2">
    <name type="scientific">Mesorhizobium newzealandense</name>
    <dbReference type="NCBI Taxonomy" id="1300302"/>
    <lineage>
        <taxon>Bacteria</taxon>
        <taxon>Pseudomonadati</taxon>
        <taxon>Pseudomonadota</taxon>
        <taxon>Alphaproteobacteria</taxon>
        <taxon>Hyphomicrobiales</taxon>
        <taxon>Phyllobacteriaceae</taxon>
        <taxon>Mesorhizobium</taxon>
    </lineage>
</organism>
<gene>
    <name evidence="1" type="ORF">ACFSOZ_26325</name>
</gene>
<name>A0ABW4UHV9_9HYPH</name>
<evidence type="ECO:0000313" key="2">
    <source>
        <dbReference type="Proteomes" id="UP001597405"/>
    </source>
</evidence>
<proteinExistence type="predicted"/>